<sequence>MSVPEDVSPLLGYYSIEFPVLSWLIWTSNRQRFVRLLFDNNSVHRPLSVQLVSDNREHVQIRLYSIYNITLHFVEKIHFLFVLGGNCY</sequence>
<evidence type="ECO:0000313" key="2">
    <source>
        <dbReference type="Proteomes" id="UP000024635"/>
    </source>
</evidence>
<dbReference type="Proteomes" id="UP000024635">
    <property type="component" value="Unassembled WGS sequence"/>
</dbReference>
<dbReference type="EMBL" id="JARK01001457">
    <property type="protein sequence ID" value="EYB99598.1"/>
    <property type="molecule type" value="Genomic_DNA"/>
</dbReference>
<comment type="caution">
    <text evidence="1">The sequence shown here is derived from an EMBL/GenBank/DDBJ whole genome shotgun (WGS) entry which is preliminary data.</text>
</comment>
<proteinExistence type="predicted"/>
<name>A0A016T9I4_9BILA</name>
<keyword evidence="2" id="KW-1185">Reference proteome</keyword>
<organism evidence="1 2">
    <name type="scientific">Ancylostoma ceylanicum</name>
    <dbReference type="NCBI Taxonomy" id="53326"/>
    <lineage>
        <taxon>Eukaryota</taxon>
        <taxon>Metazoa</taxon>
        <taxon>Ecdysozoa</taxon>
        <taxon>Nematoda</taxon>
        <taxon>Chromadorea</taxon>
        <taxon>Rhabditida</taxon>
        <taxon>Rhabditina</taxon>
        <taxon>Rhabditomorpha</taxon>
        <taxon>Strongyloidea</taxon>
        <taxon>Ancylostomatidae</taxon>
        <taxon>Ancylostomatinae</taxon>
        <taxon>Ancylostoma</taxon>
    </lineage>
</organism>
<accession>A0A016T9I4</accession>
<protein>
    <submittedName>
        <fullName evidence="1">Uncharacterized protein</fullName>
    </submittedName>
</protein>
<gene>
    <name evidence="1" type="primary">Acey_s0121.g1027</name>
    <name evidence="1" type="ORF">Y032_0121g1027</name>
</gene>
<reference evidence="2" key="1">
    <citation type="journal article" date="2015" name="Nat. Genet.">
        <title>The genome and transcriptome of the zoonotic hookworm Ancylostoma ceylanicum identify infection-specific gene families.</title>
        <authorList>
            <person name="Schwarz E.M."/>
            <person name="Hu Y."/>
            <person name="Antoshechkin I."/>
            <person name="Miller M.M."/>
            <person name="Sternberg P.W."/>
            <person name="Aroian R.V."/>
        </authorList>
    </citation>
    <scope>NUCLEOTIDE SEQUENCE</scope>
    <source>
        <strain evidence="2">HY135</strain>
    </source>
</reference>
<dbReference type="AlphaFoldDB" id="A0A016T9I4"/>
<evidence type="ECO:0000313" key="1">
    <source>
        <dbReference type="EMBL" id="EYB99598.1"/>
    </source>
</evidence>